<gene>
    <name evidence="1" type="ORF">NCS57_00783900</name>
</gene>
<protein>
    <submittedName>
        <fullName evidence="1">Uncharacterized protein</fullName>
    </submittedName>
</protein>
<name>A0ACC0QZ65_9HYPO</name>
<proteinExistence type="predicted"/>
<accession>A0ACC0QZ65</accession>
<comment type="caution">
    <text evidence="1">The sequence shown here is derived from an EMBL/GenBank/DDBJ whole genome shotgun (WGS) entry which is preliminary data.</text>
</comment>
<dbReference type="EMBL" id="CM046507">
    <property type="protein sequence ID" value="KAI8669680.1"/>
    <property type="molecule type" value="Genomic_DNA"/>
</dbReference>
<dbReference type="Proteomes" id="UP001065298">
    <property type="component" value="Chromosome 5"/>
</dbReference>
<reference evidence="1" key="1">
    <citation type="submission" date="2022-06" db="EMBL/GenBank/DDBJ databases">
        <title>Fusarium solani species complex genomes reveal bases of compartmentalisation and animal pathogenesis.</title>
        <authorList>
            <person name="Tsai I.J."/>
        </authorList>
    </citation>
    <scope>NUCLEOTIDE SEQUENCE</scope>
    <source>
        <strain evidence="1">Fu6.1</strain>
    </source>
</reference>
<evidence type="ECO:0000313" key="1">
    <source>
        <dbReference type="EMBL" id="KAI8669680.1"/>
    </source>
</evidence>
<keyword evidence="2" id="KW-1185">Reference proteome</keyword>
<organism evidence="1 2">
    <name type="scientific">Fusarium keratoplasticum</name>
    <dbReference type="NCBI Taxonomy" id="1328300"/>
    <lineage>
        <taxon>Eukaryota</taxon>
        <taxon>Fungi</taxon>
        <taxon>Dikarya</taxon>
        <taxon>Ascomycota</taxon>
        <taxon>Pezizomycotina</taxon>
        <taxon>Sordariomycetes</taxon>
        <taxon>Hypocreomycetidae</taxon>
        <taxon>Hypocreales</taxon>
        <taxon>Nectriaceae</taxon>
        <taxon>Fusarium</taxon>
        <taxon>Fusarium solani species complex</taxon>
    </lineage>
</organism>
<evidence type="ECO:0000313" key="2">
    <source>
        <dbReference type="Proteomes" id="UP001065298"/>
    </source>
</evidence>
<sequence>MPGQAETHGSISSPEVVSRERKRKKHCRSRAGCLPCRRRRRRCDGGRPTCRECHIRQDQCFWGLKVSFHPSRSLQLSSEHVAALVAVDRRRREARTDATETAEPTSPTLVIIDDTDDIVQSYRRDDAQSPENDSDCHVEQDAGSEHFRGASDLIQEATRPYLGYPGNGGGDIYVEESGHDSFNDDTAAPAEAIHPFDVTQPPELPSEIFRTPFISDLFLHGSPIAPFSLGQAFSRGAPPEPEPRFPISQRMKADLISNYIRETATWCETTDSDMHFSARSVHRMMESTPFVAAAMSLASRQLDSLRGRPRQITLELYQYTVRLLLSHDPAVDGSSILATCTLLCVYEMMASTVAEWRRHLQVSGYTLAWRSIYRAKADITIYLKGCAGLLRMRKWNGNSAGIVKTCFWAFARIDVWAAFILNQTTLIPTDSWVEEDSLAVVAARGNTDDYCNFSILIFARIINLLNASGDSSSAELREKAQASWEELQRWRRWRQQSAKPLMRVDAGNKNPFPTIVFASSASICGNTFYHTGSILLLQSGLVPATSSVDEKRVRDPVWHARELGGISISNPSHANWVNHLQPLYIAGRVFGPRSKAPCSAQHQSGRMHAPVEASSPSADESTDDGDGMAELSEFPAEKMALLKHLAKIERETGWKTSDRARELRILWGLEN</sequence>